<evidence type="ECO:0000256" key="5">
    <source>
        <dbReference type="ARBA" id="ARBA00010185"/>
    </source>
</evidence>
<evidence type="ECO:0000256" key="19">
    <source>
        <dbReference type="ARBA" id="ARBA00031825"/>
    </source>
</evidence>
<dbReference type="EMBL" id="CP002696">
    <property type="protein sequence ID" value="AEE16848.1"/>
    <property type="molecule type" value="Genomic_DNA"/>
</dbReference>
<dbReference type="GO" id="GO:0005886">
    <property type="term" value="C:plasma membrane"/>
    <property type="evidence" value="ECO:0007669"/>
    <property type="project" value="UniProtKB-SubCell"/>
</dbReference>
<accession>F4LN83</accession>
<dbReference type="GO" id="GO:0016024">
    <property type="term" value="P:CDP-diacylglycerol biosynthetic process"/>
    <property type="evidence" value="ECO:0007669"/>
    <property type="project" value="TreeGrafter"/>
</dbReference>
<evidence type="ECO:0000256" key="21">
    <source>
        <dbReference type="ARBA" id="ARBA00032396"/>
    </source>
</evidence>
<proteinExistence type="inferred from homology"/>
<evidence type="ECO:0000256" key="4">
    <source>
        <dbReference type="ARBA" id="ARBA00005189"/>
    </source>
</evidence>
<evidence type="ECO:0000256" key="7">
    <source>
        <dbReference type="ARBA" id="ARBA00019373"/>
    </source>
</evidence>
<feature type="transmembrane region" description="Helical" evidence="24">
    <location>
        <begin position="216"/>
        <end position="237"/>
    </location>
</feature>
<evidence type="ECO:0000313" key="25">
    <source>
        <dbReference type="EMBL" id="AEE16848.1"/>
    </source>
</evidence>
<dbReference type="HOGENOM" id="CLU_037294_3_1_12"/>
<evidence type="ECO:0000256" key="2">
    <source>
        <dbReference type="ARBA" id="ARBA00004651"/>
    </source>
</evidence>
<dbReference type="RefSeq" id="WP_013758553.1">
    <property type="nucleotide sequence ID" value="NC_015500.1"/>
</dbReference>
<comment type="pathway">
    <text evidence="3">Phospholipid metabolism; CDP-diacylglycerol biosynthesis; CDP-diacylglycerol from sn-glycerol 3-phosphate: step 3/3.</text>
</comment>
<feature type="transmembrane region" description="Helical" evidence="24">
    <location>
        <begin position="126"/>
        <end position="144"/>
    </location>
</feature>
<feature type="transmembrane region" description="Helical" evidence="24">
    <location>
        <begin position="191"/>
        <end position="210"/>
    </location>
</feature>
<dbReference type="GO" id="GO:0004605">
    <property type="term" value="F:phosphatidate cytidylyltransferase activity"/>
    <property type="evidence" value="ECO:0007669"/>
    <property type="project" value="UniProtKB-EC"/>
</dbReference>
<protein>
    <recommendedName>
        <fullName evidence="7">Phosphatidate cytidylyltransferase</fullName>
        <ecNumber evidence="6">2.7.7.41</ecNumber>
    </recommendedName>
    <alternativeName>
        <fullName evidence="20">CDP-DAG synthase</fullName>
    </alternativeName>
    <alternativeName>
        <fullName evidence="22">CDP-DG synthase</fullName>
    </alternativeName>
    <alternativeName>
        <fullName evidence="18">CDP-diacylglycerol synthase</fullName>
    </alternativeName>
    <alternativeName>
        <fullName evidence="21">CDP-diglyceride pyrophosphorylase</fullName>
    </alternativeName>
    <alternativeName>
        <fullName evidence="23">CDP-diglyceride synthase</fullName>
    </alternativeName>
    <alternativeName>
        <fullName evidence="19">CTP:phosphatidate cytidylyltransferase</fullName>
    </alternativeName>
</protein>
<keyword evidence="14" id="KW-0443">Lipid metabolism</keyword>
<dbReference type="PANTHER" id="PTHR46382:SF1">
    <property type="entry name" value="PHOSPHATIDATE CYTIDYLYLTRANSFERASE"/>
    <property type="match status" value="1"/>
</dbReference>
<feature type="transmembrane region" description="Helical" evidence="24">
    <location>
        <begin position="88"/>
        <end position="105"/>
    </location>
</feature>
<comment type="pathway">
    <text evidence="4">Lipid metabolism.</text>
</comment>
<keyword evidence="13 24" id="KW-1133">Transmembrane helix</keyword>
<evidence type="ECO:0000256" key="11">
    <source>
        <dbReference type="ARBA" id="ARBA00022692"/>
    </source>
</evidence>
<evidence type="ECO:0000256" key="18">
    <source>
        <dbReference type="ARBA" id="ARBA00029893"/>
    </source>
</evidence>
<evidence type="ECO:0000256" key="9">
    <source>
        <dbReference type="ARBA" id="ARBA00022516"/>
    </source>
</evidence>
<keyword evidence="15 24" id="KW-0472">Membrane</keyword>
<evidence type="ECO:0000256" key="22">
    <source>
        <dbReference type="ARBA" id="ARBA00032743"/>
    </source>
</evidence>
<comment type="subcellular location">
    <subcellularLocation>
        <location evidence="2">Cell membrane</location>
        <topology evidence="2">Multi-pass membrane protein</topology>
    </subcellularLocation>
</comment>
<dbReference type="AlphaFoldDB" id="F4LN83"/>
<keyword evidence="9" id="KW-0444">Lipid biosynthesis</keyword>
<evidence type="ECO:0000256" key="1">
    <source>
        <dbReference type="ARBA" id="ARBA00001698"/>
    </source>
</evidence>
<evidence type="ECO:0000256" key="3">
    <source>
        <dbReference type="ARBA" id="ARBA00005119"/>
    </source>
</evidence>
<dbReference type="OrthoDB" id="9799199at2"/>
<evidence type="ECO:0000256" key="13">
    <source>
        <dbReference type="ARBA" id="ARBA00022989"/>
    </source>
</evidence>
<dbReference type="STRING" id="906968.Trebr_1424"/>
<evidence type="ECO:0000256" key="15">
    <source>
        <dbReference type="ARBA" id="ARBA00023136"/>
    </source>
</evidence>
<feature type="transmembrane region" description="Helical" evidence="24">
    <location>
        <begin position="150"/>
        <end position="171"/>
    </location>
</feature>
<dbReference type="KEGG" id="tbe:Trebr_1424"/>
<evidence type="ECO:0000313" key="26">
    <source>
        <dbReference type="Proteomes" id="UP000006546"/>
    </source>
</evidence>
<comment type="catalytic activity">
    <reaction evidence="1">
        <text>a 1,2-diacyl-sn-glycero-3-phosphate + CTP + H(+) = a CDP-1,2-diacyl-sn-glycerol + diphosphate</text>
        <dbReference type="Rhea" id="RHEA:16229"/>
        <dbReference type="ChEBI" id="CHEBI:15378"/>
        <dbReference type="ChEBI" id="CHEBI:33019"/>
        <dbReference type="ChEBI" id="CHEBI:37563"/>
        <dbReference type="ChEBI" id="CHEBI:58332"/>
        <dbReference type="ChEBI" id="CHEBI:58608"/>
        <dbReference type="EC" id="2.7.7.41"/>
    </reaction>
</comment>
<feature type="transmembrane region" description="Helical" evidence="24">
    <location>
        <begin position="30"/>
        <end position="51"/>
    </location>
</feature>
<dbReference type="EC" id="2.7.7.41" evidence="6"/>
<dbReference type="PANTHER" id="PTHR46382">
    <property type="entry name" value="PHOSPHATIDATE CYTIDYLYLTRANSFERASE"/>
    <property type="match status" value="1"/>
</dbReference>
<keyword evidence="16" id="KW-0594">Phospholipid biosynthesis</keyword>
<keyword evidence="12 25" id="KW-0548">Nucleotidyltransferase</keyword>
<comment type="similarity">
    <text evidence="5">Belongs to the CDS family.</text>
</comment>
<keyword evidence="8" id="KW-1003">Cell membrane</keyword>
<keyword evidence="10" id="KW-0808">Transferase</keyword>
<feature type="transmembrane region" description="Helical" evidence="24">
    <location>
        <begin position="63"/>
        <end position="82"/>
    </location>
</feature>
<gene>
    <name evidence="25" type="ordered locus">Trebr_1424</name>
</gene>
<evidence type="ECO:0000256" key="14">
    <source>
        <dbReference type="ARBA" id="ARBA00023098"/>
    </source>
</evidence>
<keyword evidence="17" id="KW-1208">Phospholipid metabolism</keyword>
<evidence type="ECO:0000256" key="6">
    <source>
        <dbReference type="ARBA" id="ARBA00012487"/>
    </source>
</evidence>
<evidence type="ECO:0000256" key="23">
    <source>
        <dbReference type="ARBA" id="ARBA00033406"/>
    </source>
</evidence>
<evidence type="ECO:0000256" key="24">
    <source>
        <dbReference type="SAM" id="Phobius"/>
    </source>
</evidence>
<evidence type="ECO:0000256" key="20">
    <source>
        <dbReference type="ARBA" id="ARBA00032253"/>
    </source>
</evidence>
<keyword evidence="26" id="KW-1185">Reference proteome</keyword>
<feature type="transmembrane region" description="Helical" evidence="24">
    <location>
        <begin position="7"/>
        <end position="24"/>
    </location>
</feature>
<evidence type="ECO:0000256" key="8">
    <source>
        <dbReference type="ARBA" id="ARBA00022475"/>
    </source>
</evidence>
<evidence type="ECO:0000256" key="12">
    <source>
        <dbReference type="ARBA" id="ARBA00022695"/>
    </source>
</evidence>
<name>F4LN83_TREBD</name>
<evidence type="ECO:0000256" key="17">
    <source>
        <dbReference type="ARBA" id="ARBA00023264"/>
    </source>
</evidence>
<dbReference type="Pfam" id="PF01148">
    <property type="entry name" value="CTP_transf_1"/>
    <property type="match status" value="1"/>
</dbReference>
<evidence type="ECO:0000256" key="16">
    <source>
        <dbReference type="ARBA" id="ARBA00023209"/>
    </source>
</evidence>
<dbReference type="eggNOG" id="COG0575">
    <property type="taxonomic scope" value="Bacteria"/>
</dbReference>
<organism evidence="25 26">
    <name type="scientific">Treponema brennaborense (strain DSM 12168 / CIP 105900 / DD5/3)</name>
    <dbReference type="NCBI Taxonomy" id="906968"/>
    <lineage>
        <taxon>Bacteria</taxon>
        <taxon>Pseudomonadati</taxon>
        <taxon>Spirochaetota</taxon>
        <taxon>Spirochaetia</taxon>
        <taxon>Spirochaetales</taxon>
        <taxon>Treponemataceae</taxon>
        <taxon>Treponema</taxon>
    </lineage>
</organism>
<dbReference type="Proteomes" id="UP000006546">
    <property type="component" value="Chromosome"/>
</dbReference>
<keyword evidence="11 24" id="KW-0812">Transmembrane</keyword>
<evidence type="ECO:0000256" key="10">
    <source>
        <dbReference type="ARBA" id="ARBA00022679"/>
    </source>
</evidence>
<reference evidence="26" key="1">
    <citation type="submission" date="2011-04" db="EMBL/GenBank/DDBJ databases">
        <title>The complete genome of Treponema brennaborense DSM 12168.</title>
        <authorList>
            <person name="Lucas S."/>
            <person name="Han J."/>
            <person name="Lapidus A."/>
            <person name="Bruce D."/>
            <person name="Goodwin L."/>
            <person name="Pitluck S."/>
            <person name="Peters L."/>
            <person name="Kyrpides N."/>
            <person name="Mavromatis K."/>
            <person name="Ivanova N."/>
            <person name="Mikhailova N."/>
            <person name="Pagani I."/>
            <person name="Teshima H."/>
            <person name="Detter J.C."/>
            <person name="Tapia R."/>
            <person name="Han C."/>
            <person name="Land M."/>
            <person name="Hauser L."/>
            <person name="Markowitz V."/>
            <person name="Cheng J.-F."/>
            <person name="Hugenholtz P."/>
            <person name="Woyke T."/>
            <person name="Wu D."/>
            <person name="Gronow S."/>
            <person name="Wellnitz S."/>
            <person name="Brambilla E."/>
            <person name="Klenk H.-P."/>
            <person name="Eisen J.A."/>
        </authorList>
    </citation>
    <scope>NUCLEOTIDE SEQUENCE [LARGE SCALE GENOMIC DNA]</scope>
    <source>
        <strain evidence="26">DSM 12168 / CIP 105900 / DD5/3</strain>
    </source>
</reference>
<sequence length="286" mass="31314">MSKIVQRLLTFFVGIPLVLLIVYVPFRQHIILHAALIIVATLSSVEIYHLLRLKSPMQPMVPVVLLSAVIPVIALVCALTGLTFELTTFAFIIAFMILLVLEIFVPAKSRENDTEIFADSNKRITGSLFVLLYGGYLLTFVSRMTRLPYATQYITVFLVMVFICDSFAWLFGMLFGTNNRGFVKASPNKSIAGFVGGICGSMLAGAAGWFCWPEIFTGSVVKMLVLGFTVAVTAILGDLAESVFKRSAQCKDSGNLIPGRGGILDSVDSILLTAPVFYLLSTVMFR</sequence>